<protein>
    <submittedName>
        <fullName evidence="4">Ribosomal protein S8</fullName>
    </submittedName>
</protein>
<geneLocation type="mitochondrion" evidence="4"/>
<dbReference type="Gene3D" id="3.30.1490.10">
    <property type="match status" value="1"/>
</dbReference>
<sequence length="121" mass="13737">MFANIRNGQLVKRAFVLQSRKKICEALLSILWDEGFILGYKVLKTDLNMLKIFLKYKNGQPVINSLKVISKPGHRIYYSAKQLWKINSNNSLIIVSTNQGLFSLVECKKLNLGGEPLIAIN</sequence>
<dbReference type="AlphaFoldDB" id="A0A2U9GIS4"/>
<reference evidence="4" key="1">
    <citation type="journal article" date="2018" name="Genome Biol. Evol.">
        <title>Recurrent loss, horizontal transfer, and the obscure origins of mitochondrial introns in diatoms (Bacillariophyta).</title>
        <authorList>
            <person name="Guillory W.X."/>
            <person name="Onyshchenko A."/>
            <person name="Ruck E.C."/>
            <person name="Parks M."/>
            <person name="Nakov T."/>
            <person name="Wickett N.J."/>
            <person name="Alverson A.J."/>
        </authorList>
    </citation>
    <scope>NUCLEOTIDE SEQUENCE</scope>
</reference>
<organism evidence="4">
    <name type="scientific">Psammoneis japonica</name>
    <dbReference type="NCBI Taxonomy" id="517775"/>
    <lineage>
        <taxon>Eukaryota</taxon>
        <taxon>Sar</taxon>
        <taxon>Stramenopiles</taxon>
        <taxon>Ochrophyta</taxon>
        <taxon>Bacillariophyta</taxon>
        <taxon>Mediophyceae</taxon>
        <taxon>Biddulphiophycidae</taxon>
        <taxon>Triceratiales</taxon>
        <taxon>Plagiogrammaceae</taxon>
        <taxon>Psammoneis</taxon>
    </lineage>
</organism>
<evidence type="ECO:0000313" key="4">
    <source>
        <dbReference type="EMBL" id="AWQ64266.1"/>
    </source>
</evidence>
<keyword evidence="2 4" id="KW-0689">Ribosomal protein</keyword>
<dbReference type="InterPro" id="IPR035987">
    <property type="entry name" value="Ribosomal_uS8_sf"/>
</dbReference>
<name>A0A2U9GIS4_9STRA</name>
<dbReference type="GO" id="GO:0005840">
    <property type="term" value="C:ribosome"/>
    <property type="evidence" value="ECO:0007669"/>
    <property type="project" value="UniProtKB-KW"/>
</dbReference>
<dbReference type="EMBL" id="MG148339">
    <property type="protein sequence ID" value="AWQ64266.1"/>
    <property type="molecule type" value="Genomic_DNA"/>
</dbReference>
<dbReference type="GeneID" id="36957523"/>
<proteinExistence type="inferred from homology"/>
<accession>A0A2U9GIS4</accession>
<gene>
    <name evidence="4" type="primary">rps8</name>
</gene>
<dbReference type="GO" id="GO:1990904">
    <property type="term" value="C:ribonucleoprotein complex"/>
    <property type="evidence" value="ECO:0007669"/>
    <property type="project" value="UniProtKB-KW"/>
</dbReference>
<evidence type="ECO:0000256" key="3">
    <source>
        <dbReference type="ARBA" id="ARBA00023274"/>
    </source>
</evidence>
<evidence type="ECO:0000256" key="1">
    <source>
        <dbReference type="ARBA" id="ARBA00006471"/>
    </source>
</evidence>
<dbReference type="InterPro" id="IPR000630">
    <property type="entry name" value="Ribosomal_uS8"/>
</dbReference>
<keyword evidence="3" id="KW-0687">Ribonucleoprotein</keyword>
<dbReference type="GO" id="GO:0006412">
    <property type="term" value="P:translation"/>
    <property type="evidence" value="ECO:0007669"/>
    <property type="project" value="InterPro"/>
</dbReference>
<dbReference type="Gene3D" id="3.30.1370.30">
    <property type="match status" value="1"/>
</dbReference>
<comment type="similarity">
    <text evidence="1">Belongs to the universal ribosomal protein uS8 family.</text>
</comment>
<evidence type="ECO:0000256" key="2">
    <source>
        <dbReference type="ARBA" id="ARBA00022980"/>
    </source>
</evidence>
<dbReference type="GO" id="GO:0003735">
    <property type="term" value="F:structural constituent of ribosome"/>
    <property type="evidence" value="ECO:0007669"/>
    <property type="project" value="InterPro"/>
</dbReference>
<keyword evidence="4" id="KW-0496">Mitochondrion</keyword>
<dbReference type="Pfam" id="PF00410">
    <property type="entry name" value="Ribosomal_S8"/>
    <property type="match status" value="1"/>
</dbReference>
<dbReference type="RefSeq" id="YP_009495536.1">
    <property type="nucleotide sequence ID" value="NC_037989.1"/>
</dbReference>
<dbReference type="SUPFAM" id="SSF56047">
    <property type="entry name" value="Ribosomal protein S8"/>
    <property type="match status" value="1"/>
</dbReference>